<dbReference type="SMART" id="SM01049">
    <property type="entry name" value="Cache_2"/>
    <property type="match status" value="1"/>
</dbReference>
<feature type="domain" description="PAC" evidence="15">
    <location>
        <begin position="308"/>
        <end position="362"/>
    </location>
</feature>
<dbReference type="STRING" id="1121449.SAMN02745704_02673"/>
<keyword evidence="8" id="KW-0418">Kinase</keyword>
<accession>A0A1T4Y2U9</accession>
<dbReference type="Pfam" id="PF02518">
    <property type="entry name" value="HATPase_c"/>
    <property type="match status" value="1"/>
</dbReference>
<dbReference type="InterPro" id="IPR000014">
    <property type="entry name" value="PAS"/>
</dbReference>
<dbReference type="PRINTS" id="PR00344">
    <property type="entry name" value="BCTRLSENSOR"/>
</dbReference>
<keyword evidence="11" id="KW-0175">Coiled coil</keyword>
<dbReference type="Pfam" id="PF00512">
    <property type="entry name" value="HisKA"/>
    <property type="match status" value="1"/>
</dbReference>
<dbReference type="InterPro" id="IPR004358">
    <property type="entry name" value="Sig_transdc_His_kin-like_C"/>
</dbReference>
<dbReference type="InterPro" id="IPR000700">
    <property type="entry name" value="PAS-assoc_C"/>
</dbReference>
<dbReference type="InterPro" id="IPR003594">
    <property type="entry name" value="HATPase_dom"/>
</dbReference>
<evidence type="ECO:0000256" key="7">
    <source>
        <dbReference type="ARBA" id="ARBA00022692"/>
    </source>
</evidence>
<protein>
    <recommendedName>
        <fullName evidence="3">histidine kinase</fullName>
        <ecNumber evidence="3">2.7.13.3</ecNumber>
    </recommendedName>
</protein>
<organism evidence="16 17">
    <name type="scientific">Paucidesulfovibrio gracilis DSM 16080</name>
    <dbReference type="NCBI Taxonomy" id="1121449"/>
    <lineage>
        <taxon>Bacteria</taxon>
        <taxon>Pseudomonadati</taxon>
        <taxon>Thermodesulfobacteriota</taxon>
        <taxon>Desulfovibrionia</taxon>
        <taxon>Desulfovibrionales</taxon>
        <taxon>Desulfovibrionaceae</taxon>
        <taxon>Paucidesulfovibrio</taxon>
    </lineage>
</organism>
<keyword evidence="17" id="KW-1185">Reference proteome</keyword>
<dbReference type="CDD" id="cd00130">
    <property type="entry name" value="PAS"/>
    <property type="match status" value="1"/>
</dbReference>
<dbReference type="SMART" id="SM00091">
    <property type="entry name" value="PAS"/>
    <property type="match status" value="1"/>
</dbReference>
<dbReference type="SUPFAM" id="SSF55874">
    <property type="entry name" value="ATPase domain of HSP90 chaperone/DNA topoisomerase II/histidine kinase"/>
    <property type="match status" value="1"/>
</dbReference>
<dbReference type="GO" id="GO:0000155">
    <property type="term" value="F:phosphorelay sensor kinase activity"/>
    <property type="evidence" value="ECO:0007669"/>
    <property type="project" value="InterPro"/>
</dbReference>
<dbReference type="GO" id="GO:0030295">
    <property type="term" value="F:protein kinase activator activity"/>
    <property type="evidence" value="ECO:0007669"/>
    <property type="project" value="TreeGrafter"/>
</dbReference>
<dbReference type="GO" id="GO:0007234">
    <property type="term" value="P:osmosensory signaling via phosphorelay pathway"/>
    <property type="evidence" value="ECO:0007669"/>
    <property type="project" value="TreeGrafter"/>
</dbReference>
<evidence type="ECO:0000256" key="4">
    <source>
        <dbReference type="ARBA" id="ARBA00022475"/>
    </source>
</evidence>
<evidence type="ECO:0000259" key="15">
    <source>
        <dbReference type="PROSITE" id="PS50113"/>
    </source>
</evidence>
<dbReference type="Gene3D" id="1.10.287.130">
    <property type="match status" value="1"/>
</dbReference>
<dbReference type="InterPro" id="IPR005467">
    <property type="entry name" value="His_kinase_dom"/>
</dbReference>
<evidence type="ECO:0000256" key="12">
    <source>
        <dbReference type="SAM" id="Phobius"/>
    </source>
</evidence>
<sequence>MSVQIMNNTKPKLTLLWVALPVGSVALLFFIIVFGFILPDTRNFLLDQKRADLRNLVMSAHGVLASQYELVQRGMVTEEQAQQRAAQIIESMRFGKDGKNYFWINDLTPRMIMHPWRPELNGQDLTDYTDRHGVHVFQEFVGVVGETGRGFVEYEWQWNDESDYIAPKMSYVELFEPWGWIVGAGVYLSDVRREMDKRSGVLWGIGIGGVVLISFGLGLVVRQSHLADRRMWQHYETMRVVFDQSFQFMALLDTQGRVVEVNKTALEVYGLAKSEVVGGFFWETAWWEGVKDEQQRLRKYVLLAAQGRGLCWRTSHATFDGGTLDIYVSLKPARDVRGGVFGVIAEGQDVTAQMRAFEDRRRTLVQMEERNEELERVAAVIAHDLRNPVVTIKGFTGVLRQALQDGDTQNARLALGRVDQAGDRINRLLRDLGLLFRVDRQPPHYEWVSMEKLTRGIIHEYAEQNPLWRDIVLIEAPLPDVWADAERLRQVLVQLLENAFRFALPATFPRIEVGGRARNSEYAFYVRDHGKGINSAYLERIFDIFEQLVPDKRGTGMGLTLVRRIIQQHGGRVWAESDGENQGSTIWFTLPRKVGTPSTMENV</sequence>
<keyword evidence="9 12" id="KW-1133">Transmembrane helix</keyword>
<dbReference type="PROSITE" id="PS50112">
    <property type="entry name" value="PAS"/>
    <property type="match status" value="1"/>
</dbReference>
<dbReference type="SMART" id="SM00388">
    <property type="entry name" value="HisKA"/>
    <property type="match status" value="1"/>
</dbReference>
<name>A0A1T4Y2U9_9BACT</name>
<keyword evidence="6" id="KW-0808">Transferase</keyword>
<evidence type="ECO:0000313" key="17">
    <source>
        <dbReference type="Proteomes" id="UP000190027"/>
    </source>
</evidence>
<evidence type="ECO:0000256" key="5">
    <source>
        <dbReference type="ARBA" id="ARBA00022553"/>
    </source>
</evidence>
<evidence type="ECO:0000259" key="13">
    <source>
        <dbReference type="PROSITE" id="PS50109"/>
    </source>
</evidence>
<evidence type="ECO:0000313" key="16">
    <source>
        <dbReference type="EMBL" id="SKA95798.1"/>
    </source>
</evidence>
<dbReference type="InterPro" id="IPR036097">
    <property type="entry name" value="HisK_dim/P_sf"/>
</dbReference>
<dbReference type="Proteomes" id="UP000190027">
    <property type="component" value="Unassembled WGS sequence"/>
</dbReference>
<comment type="subcellular location">
    <subcellularLocation>
        <location evidence="2">Cell membrane</location>
        <topology evidence="2">Multi-pass membrane protein</topology>
    </subcellularLocation>
</comment>
<dbReference type="SUPFAM" id="SSF47384">
    <property type="entry name" value="Homodimeric domain of signal transducing histidine kinase"/>
    <property type="match status" value="1"/>
</dbReference>
<evidence type="ECO:0000256" key="11">
    <source>
        <dbReference type="SAM" id="Coils"/>
    </source>
</evidence>
<dbReference type="CDD" id="cd00082">
    <property type="entry name" value="HisKA"/>
    <property type="match status" value="1"/>
</dbReference>
<dbReference type="SUPFAM" id="SSF55785">
    <property type="entry name" value="PYP-like sensor domain (PAS domain)"/>
    <property type="match status" value="1"/>
</dbReference>
<dbReference type="InterPro" id="IPR035965">
    <property type="entry name" value="PAS-like_dom_sf"/>
</dbReference>
<feature type="domain" description="Histidine kinase" evidence="13">
    <location>
        <begin position="380"/>
        <end position="594"/>
    </location>
</feature>
<dbReference type="GO" id="GO:0000156">
    <property type="term" value="F:phosphorelay response regulator activity"/>
    <property type="evidence" value="ECO:0007669"/>
    <property type="project" value="TreeGrafter"/>
</dbReference>
<feature type="domain" description="PAS" evidence="14">
    <location>
        <begin position="234"/>
        <end position="278"/>
    </location>
</feature>
<dbReference type="PANTHER" id="PTHR42878:SF15">
    <property type="entry name" value="BACTERIOPHYTOCHROME"/>
    <property type="match status" value="1"/>
</dbReference>
<reference evidence="16 17" key="1">
    <citation type="submission" date="2017-02" db="EMBL/GenBank/DDBJ databases">
        <authorList>
            <person name="Peterson S.W."/>
        </authorList>
    </citation>
    <scope>NUCLEOTIDE SEQUENCE [LARGE SCALE GENOMIC DNA]</scope>
    <source>
        <strain evidence="16 17">DSM 16080</strain>
    </source>
</reference>
<feature type="transmembrane region" description="Helical" evidence="12">
    <location>
        <begin position="15"/>
        <end position="38"/>
    </location>
</feature>
<evidence type="ECO:0000256" key="2">
    <source>
        <dbReference type="ARBA" id="ARBA00004651"/>
    </source>
</evidence>
<evidence type="ECO:0000256" key="8">
    <source>
        <dbReference type="ARBA" id="ARBA00022777"/>
    </source>
</evidence>
<evidence type="ECO:0000259" key="14">
    <source>
        <dbReference type="PROSITE" id="PS50112"/>
    </source>
</evidence>
<dbReference type="InterPro" id="IPR003661">
    <property type="entry name" value="HisK_dim/P_dom"/>
</dbReference>
<dbReference type="EC" id="2.7.13.3" evidence="3"/>
<dbReference type="PANTHER" id="PTHR42878">
    <property type="entry name" value="TWO-COMPONENT HISTIDINE KINASE"/>
    <property type="match status" value="1"/>
</dbReference>
<keyword evidence="5" id="KW-0597">Phosphoprotein</keyword>
<feature type="coiled-coil region" evidence="11">
    <location>
        <begin position="357"/>
        <end position="384"/>
    </location>
</feature>
<gene>
    <name evidence="16" type="ORF">SAMN02745704_02673</name>
</gene>
<proteinExistence type="predicted"/>
<dbReference type="PROSITE" id="PS50113">
    <property type="entry name" value="PAC"/>
    <property type="match status" value="1"/>
</dbReference>
<dbReference type="InterPro" id="IPR013656">
    <property type="entry name" value="PAS_4"/>
</dbReference>
<keyword evidence="4" id="KW-1003">Cell membrane</keyword>
<feature type="transmembrane region" description="Helical" evidence="12">
    <location>
        <begin position="201"/>
        <end position="221"/>
    </location>
</feature>
<comment type="catalytic activity">
    <reaction evidence="1">
        <text>ATP + protein L-histidine = ADP + protein N-phospho-L-histidine.</text>
        <dbReference type="EC" id="2.7.13.3"/>
    </reaction>
</comment>
<dbReference type="InterPro" id="IPR033480">
    <property type="entry name" value="sCache_2"/>
</dbReference>
<evidence type="ECO:0000256" key="6">
    <source>
        <dbReference type="ARBA" id="ARBA00022679"/>
    </source>
</evidence>
<dbReference type="EMBL" id="FUYC01000023">
    <property type="protein sequence ID" value="SKA95798.1"/>
    <property type="molecule type" value="Genomic_DNA"/>
</dbReference>
<evidence type="ECO:0000256" key="9">
    <source>
        <dbReference type="ARBA" id="ARBA00022989"/>
    </source>
</evidence>
<evidence type="ECO:0000256" key="10">
    <source>
        <dbReference type="ARBA" id="ARBA00023136"/>
    </source>
</evidence>
<dbReference type="Pfam" id="PF17200">
    <property type="entry name" value="sCache_2"/>
    <property type="match status" value="1"/>
</dbReference>
<dbReference type="SMART" id="SM00387">
    <property type="entry name" value="HATPase_c"/>
    <property type="match status" value="1"/>
</dbReference>
<dbReference type="PROSITE" id="PS50109">
    <property type="entry name" value="HIS_KIN"/>
    <property type="match status" value="1"/>
</dbReference>
<dbReference type="AlphaFoldDB" id="A0A1T4Y2U9"/>
<keyword evidence="10 12" id="KW-0472">Membrane</keyword>
<keyword evidence="7 12" id="KW-0812">Transmembrane</keyword>
<evidence type="ECO:0000256" key="3">
    <source>
        <dbReference type="ARBA" id="ARBA00012438"/>
    </source>
</evidence>
<evidence type="ECO:0000256" key="1">
    <source>
        <dbReference type="ARBA" id="ARBA00000085"/>
    </source>
</evidence>
<dbReference type="NCBIfam" id="TIGR00229">
    <property type="entry name" value="sensory_box"/>
    <property type="match status" value="1"/>
</dbReference>
<dbReference type="Pfam" id="PF08448">
    <property type="entry name" value="PAS_4"/>
    <property type="match status" value="1"/>
</dbReference>
<dbReference type="InterPro" id="IPR050351">
    <property type="entry name" value="BphY/WalK/GraS-like"/>
</dbReference>
<dbReference type="Gene3D" id="3.30.450.20">
    <property type="entry name" value="PAS domain"/>
    <property type="match status" value="2"/>
</dbReference>
<dbReference type="GO" id="GO:0005886">
    <property type="term" value="C:plasma membrane"/>
    <property type="evidence" value="ECO:0007669"/>
    <property type="project" value="UniProtKB-SubCell"/>
</dbReference>
<dbReference type="Gene3D" id="3.30.565.10">
    <property type="entry name" value="Histidine kinase-like ATPase, C-terminal domain"/>
    <property type="match status" value="1"/>
</dbReference>
<dbReference type="InterPro" id="IPR036890">
    <property type="entry name" value="HATPase_C_sf"/>
</dbReference>